<sequence length="20" mass="2199">MICSLLRIVGNIFGVLTMDC</sequence>
<dbReference type="EMBL" id="GBXM01092955">
    <property type="protein sequence ID" value="JAH15622.1"/>
    <property type="molecule type" value="Transcribed_RNA"/>
</dbReference>
<dbReference type="EMBL" id="GBXM01066465">
    <property type="protein sequence ID" value="JAH42112.1"/>
    <property type="molecule type" value="Transcribed_RNA"/>
</dbReference>
<dbReference type="AlphaFoldDB" id="A0A0E9SLK0"/>
<reference evidence="1" key="1">
    <citation type="submission" date="2014-11" db="EMBL/GenBank/DDBJ databases">
        <authorList>
            <person name="Amaro Gonzalez C."/>
        </authorList>
    </citation>
    <scope>NUCLEOTIDE SEQUENCE</scope>
</reference>
<proteinExistence type="predicted"/>
<protein>
    <submittedName>
        <fullName evidence="1">Uncharacterized protein</fullName>
    </submittedName>
</protein>
<reference evidence="1" key="2">
    <citation type="journal article" date="2015" name="Fish Shellfish Immunol.">
        <title>Early steps in the European eel (Anguilla anguilla)-Vibrio vulnificus interaction in the gills: Role of the RtxA13 toxin.</title>
        <authorList>
            <person name="Callol A."/>
            <person name="Pajuelo D."/>
            <person name="Ebbesson L."/>
            <person name="Teles M."/>
            <person name="MacKenzie S."/>
            <person name="Amaro C."/>
        </authorList>
    </citation>
    <scope>NUCLEOTIDE SEQUENCE</scope>
</reference>
<evidence type="ECO:0000313" key="1">
    <source>
        <dbReference type="EMBL" id="JAH42112.1"/>
    </source>
</evidence>
<organism evidence="1">
    <name type="scientific">Anguilla anguilla</name>
    <name type="common">European freshwater eel</name>
    <name type="synonym">Muraena anguilla</name>
    <dbReference type="NCBI Taxonomy" id="7936"/>
    <lineage>
        <taxon>Eukaryota</taxon>
        <taxon>Metazoa</taxon>
        <taxon>Chordata</taxon>
        <taxon>Craniata</taxon>
        <taxon>Vertebrata</taxon>
        <taxon>Euteleostomi</taxon>
        <taxon>Actinopterygii</taxon>
        <taxon>Neopterygii</taxon>
        <taxon>Teleostei</taxon>
        <taxon>Anguilliformes</taxon>
        <taxon>Anguillidae</taxon>
        <taxon>Anguilla</taxon>
    </lineage>
</organism>
<name>A0A0E9SLK0_ANGAN</name>
<accession>A0A0E9SLK0</accession>